<evidence type="ECO:0000313" key="2">
    <source>
        <dbReference type="EMBL" id="GBM29745.1"/>
    </source>
</evidence>
<evidence type="ECO:0000256" key="1">
    <source>
        <dbReference type="SAM" id="MobiDB-lite"/>
    </source>
</evidence>
<feature type="compositionally biased region" description="Polar residues" evidence="1">
    <location>
        <begin position="13"/>
        <end position="25"/>
    </location>
</feature>
<gene>
    <name evidence="2" type="ORF">AVEN_55988_1</name>
</gene>
<dbReference type="EMBL" id="BGPR01093120">
    <property type="protein sequence ID" value="GBM29745.1"/>
    <property type="molecule type" value="Genomic_DNA"/>
</dbReference>
<organism evidence="2 3">
    <name type="scientific">Araneus ventricosus</name>
    <name type="common">Orbweaver spider</name>
    <name type="synonym">Epeira ventricosa</name>
    <dbReference type="NCBI Taxonomy" id="182803"/>
    <lineage>
        <taxon>Eukaryota</taxon>
        <taxon>Metazoa</taxon>
        <taxon>Ecdysozoa</taxon>
        <taxon>Arthropoda</taxon>
        <taxon>Chelicerata</taxon>
        <taxon>Arachnida</taxon>
        <taxon>Araneae</taxon>
        <taxon>Araneomorphae</taxon>
        <taxon>Entelegynae</taxon>
        <taxon>Araneoidea</taxon>
        <taxon>Araneidae</taxon>
        <taxon>Araneus</taxon>
    </lineage>
</organism>
<keyword evidence="3" id="KW-1185">Reference proteome</keyword>
<dbReference type="AlphaFoldDB" id="A0A4Y2EPB2"/>
<feature type="compositionally biased region" description="Basic and acidic residues" evidence="1">
    <location>
        <begin position="1"/>
        <end position="12"/>
    </location>
</feature>
<name>A0A4Y2EPB2_ARAVE</name>
<dbReference type="Proteomes" id="UP000499080">
    <property type="component" value="Unassembled WGS sequence"/>
</dbReference>
<comment type="caution">
    <text evidence="2">The sequence shown here is derived from an EMBL/GenBank/DDBJ whole genome shotgun (WGS) entry which is preliminary data.</text>
</comment>
<sequence>MCTSESSKRMKTAESSPTKNESSFSPYVWGTHLLPKWDNAIFTIRDSANRQSIITASSKPVHGSKMFPMSRFKGYVTKQDDSE</sequence>
<reference evidence="2 3" key="1">
    <citation type="journal article" date="2019" name="Sci. Rep.">
        <title>Orb-weaving spider Araneus ventricosus genome elucidates the spidroin gene catalogue.</title>
        <authorList>
            <person name="Kono N."/>
            <person name="Nakamura H."/>
            <person name="Ohtoshi R."/>
            <person name="Moran D.A.P."/>
            <person name="Shinohara A."/>
            <person name="Yoshida Y."/>
            <person name="Fujiwara M."/>
            <person name="Mori M."/>
            <person name="Tomita M."/>
            <person name="Arakawa K."/>
        </authorList>
    </citation>
    <scope>NUCLEOTIDE SEQUENCE [LARGE SCALE GENOMIC DNA]</scope>
</reference>
<accession>A0A4Y2EPB2</accession>
<evidence type="ECO:0000313" key="3">
    <source>
        <dbReference type="Proteomes" id="UP000499080"/>
    </source>
</evidence>
<protein>
    <submittedName>
        <fullName evidence="2">Uncharacterized protein</fullName>
    </submittedName>
</protein>
<feature type="region of interest" description="Disordered" evidence="1">
    <location>
        <begin position="1"/>
        <end position="25"/>
    </location>
</feature>
<proteinExistence type="predicted"/>